<gene>
    <name evidence="1" type="ORF">O6H91_03G001200</name>
</gene>
<organism evidence="1 2">
    <name type="scientific">Diphasiastrum complanatum</name>
    <name type="common">Issler's clubmoss</name>
    <name type="synonym">Lycopodium complanatum</name>
    <dbReference type="NCBI Taxonomy" id="34168"/>
    <lineage>
        <taxon>Eukaryota</taxon>
        <taxon>Viridiplantae</taxon>
        <taxon>Streptophyta</taxon>
        <taxon>Embryophyta</taxon>
        <taxon>Tracheophyta</taxon>
        <taxon>Lycopodiopsida</taxon>
        <taxon>Lycopodiales</taxon>
        <taxon>Lycopodiaceae</taxon>
        <taxon>Lycopodioideae</taxon>
        <taxon>Diphasiastrum</taxon>
    </lineage>
</organism>
<evidence type="ECO:0000313" key="1">
    <source>
        <dbReference type="EMBL" id="KAJ7560824.1"/>
    </source>
</evidence>
<reference evidence="2" key="1">
    <citation type="journal article" date="2024" name="Proc. Natl. Acad. Sci. U.S.A.">
        <title>Extraordinary preservation of gene collinearity over three hundred million years revealed in homosporous lycophytes.</title>
        <authorList>
            <person name="Li C."/>
            <person name="Wickell D."/>
            <person name="Kuo L.Y."/>
            <person name="Chen X."/>
            <person name="Nie B."/>
            <person name="Liao X."/>
            <person name="Peng D."/>
            <person name="Ji J."/>
            <person name="Jenkins J."/>
            <person name="Williams M."/>
            <person name="Shu S."/>
            <person name="Plott C."/>
            <person name="Barry K."/>
            <person name="Rajasekar S."/>
            <person name="Grimwood J."/>
            <person name="Han X."/>
            <person name="Sun S."/>
            <person name="Hou Z."/>
            <person name="He W."/>
            <person name="Dai G."/>
            <person name="Sun C."/>
            <person name="Schmutz J."/>
            <person name="Leebens-Mack J.H."/>
            <person name="Li F.W."/>
            <person name="Wang L."/>
        </authorList>
    </citation>
    <scope>NUCLEOTIDE SEQUENCE [LARGE SCALE GENOMIC DNA]</scope>
    <source>
        <strain evidence="2">cv. PW_Plant_1</strain>
    </source>
</reference>
<evidence type="ECO:0000313" key="2">
    <source>
        <dbReference type="Proteomes" id="UP001162992"/>
    </source>
</evidence>
<sequence length="278" mass="29474">MERLAWSVMYWTLTFSMLSCFVSKIPIATPAGSFSFANACNYTVWVASLSNAGVPPLTETGFALHPGDSARVATPSGWGGRFWGRTNCLFDSTGSGSCLTGDCGGRMHCDGAGGEPPATLAEFTLYGANGLDFYDVSLVDGYNIPLAVTPLSYVMAPAPLSNAEAPDTKSSKSSVPNYTCAWAGCNRDVNAICPSELRLYSSTGEVVGCKSACEAFHTSEYCCTDAHNTPASCPPTSFSKIFKSACPHAYSYAYDDASSTFTCTGGSYLITFCPRYPH</sequence>
<proteinExistence type="predicted"/>
<name>A0ACC2E2W0_DIPCM</name>
<accession>A0ACC2E2W0</accession>
<keyword evidence="2" id="KW-1185">Reference proteome</keyword>
<protein>
    <submittedName>
        <fullName evidence="1">Uncharacterized protein</fullName>
    </submittedName>
</protein>
<comment type="caution">
    <text evidence="1">The sequence shown here is derived from an EMBL/GenBank/DDBJ whole genome shotgun (WGS) entry which is preliminary data.</text>
</comment>
<dbReference type="Proteomes" id="UP001162992">
    <property type="component" value="Chromosome 3"/>
</dbReference>
<dbReference type="EMBL" id="CM055094">
    <property type="protein sequence ID" value="KAJ7560824.1"/>
    <property type="molecule type" value="Genomic_DNA"/>
</dbReference>